<sequence>MAKLALTLTLFIALCVVFTHAKLPLDLPNDGSATIRDPSITLPEPESKRTIMLPSEKPESEPATVVELDLNERETAVVDTGPEVEEMMEEEEENIPIAFTDMRLPVWERGDGGDERRILHFRLFSFLAFFISGVLLQDDPFCATAARIADQYATLRADGTVLTTQSPMPKRYGTLPAEEAAVTARHVEEWSRWMEGTRLWMIMGLRCYRL</sequence>
<reference evidence="2" key="1">
    <citation type="submission" date="2021-01" db="UniProtKB">
        <authorList>
            <consortium name="EnsemblPlants"/>
        </authorList>
    </citation>
    <scope>IDENTIFICATION</scope>
</reference>
<dbReference type="Proteomes" id="UP000594263">
    <property type="component" value="Unplaced"/>
</dbReference>
<evidence type="ECO:0000313" key="3">
    <source>
        <dbReference type="Proteomes" id="UP000594263"/>
    </source>
</evidence>
<dbReference type="EnsemblPlants" id="Kaladp0050s0350.1.v1.1">
    <property type="protein sequence ID" value="Kaladp0050s0350.1.v1.1"/>
    <property type="gene ID" value="Kaladp0050s0350.v1.1"/>
</dbReference>
<evidence type="ECO:0000313" key="2">
    <source>
        <dbReference type="EnsemblPlants" id="Kaladp0050s0350.1.v1.1"/>
    </source>
</evidence>
<name>A0A7N0U1V3_KALFE</name>
<evidence type="ECO:0000256" key="1">
    <source>
        <dbReference type="SAM" id="SignalP"/>
    </source>
</evidence>
<feature type="signal peptide" evidence="1">
    <location>
        <begin position="1"/>
        <end position="21"/>
    </location>
</feature>
<organism evidence="2 3">
    <name type="scientific">Kalanchoe fedtschenkoi</name>
    <name type="common">Lavender scallops</name>
    <name type="synonym">South American air plant</name>
    <dbReference type="NCBI Taxonomy" id="63787"/>
    <lineage>
        <taxon>Eukaryota</taxon>
        <taxon>Viridiplantae</taxon>
        <taxon>Streptophyta</taxon>
        <taxon>Embryophyta</taxon>
        <taxon>Tracheophyta</taxon>
        <taxon>Spermatophyta</taxon>
        <taxon>Magnoliopsida</taxon>
        <taxon>eudicotyledons</taxon>
        <taxon>Gunneridae</taxon>
        <taxon>Pentapetalae</taxon>
        <taxon>Saxifragales</taxon>
        <taxon>Crassulaceae</taxon>
        <taxon>Kalanchoe</taxon>
    </lineage>
</organism>
<accession>A0A7N0U1V3</accession>
<proteinExistence type="predicted"/>
<keyword evidence="3" id="KW-1185">Reference proteome</keyword>
<dbReference type="AlphaFoldDB" id="A0A7N0U1V3"/>
<keyword evidence="1" id="KW-0732">Signal</keyword>
<protein>
    <submittedName>
        <fullName evidence="2">Uncharacterized protein</fullName>
    </submittedName>
</protein>
<feature type="chain" id="PRO_5029782944" evidence="1">
    <location>
        <begin position="22"/>
        <end position="210"/>
    </location>
</feature>
<dbReference type="Gramene" id="Kaladp0050s0350.1.v1.1">
    <property type="protein sequence ID" value="Kaladp0050s0350.1.v1.1"/>
    <property type="gene ID" value="Kaladp0050s0350.v1.1"/>
</dbReference>